<comment type="cofactor">
    <cofactor evidence="1">
        <name>FAD</name>
        <dbReference type="ChEBI" id="CHEBI:57692"/>
    </cofactor>
</comment>
<organism evidence="7 8">
    <name type="scientific">Amylocarpus encephaloides</name>
    <dbReference type="NCBI Taxonomy" id="45428"/>
    <lineage>
        <taxon>Eukaryota</taxon>
        <taxon>Fungi</taxon>
        <taxon>Dikarya</taxon>
        <taxon>Ascomycota</taxon>
        <taxon>Pezizomycotina</taxon>
        <taxon>Leotiomycetes</taxon>
        <taxon>Helotiales</taxon>
        <taxon>Helotiales incertae sedis</taxon>
        <taxon>Amylocarpus</taxon>
    </lineage>
</organism>
<dbReference type="GO" id="GO:0050660">
    <property type="term" value="F:flavin adenine dinucleotide binding"/>
    <property type="evidence" value="ECO:0007669"/>
    <property type="project" value="InterPro"/>
</dbReference>
<evidence type="ECO:0000256" key="5">
    <source>
        <dbReference type="ARBA" id="ARBA00023002"/>
    </source>
</evidence>
<evidence type="ECO:0000259" key="6">
    <source>
        <dbReference type="Pfam" id="PF01266"/>
    </source>
</evidence>
<evidence type="ECO:0000256" key="3">
    <source>
        <dbReference type="ARBA" id="ARBA00022630"/>
    </source>
</evidence>
<dbReference type="PANTHER" id="PTHR10961">
    <property type="entry name" value="PEROXISOMAL SARCOSINE OXIDASE"/>
    <property type="match status" value="1"/>
</dbReference>
<dbReference type="Gene3D" id="3.30.9.10">
    <property type="entry name" value="D-Amino Acid Oxidase, subunit A, domain 2"/>
    <property type="match status" value="1"/>
</dbReference>
<dbReference type="InterPro" id="IPR045170">
    <property type="entry name" value="MTOX"/>
</dbReference>
<keyword evidence="8" id="KW-1185">Reference proteome</keyword>
<name>A0A9P8C1U7_9HELO</name>
<feature type="domain" description="FAD dependent oxidoreductase" evidence="6">
    <location>
        <begin position="28"/>
        <end position="330"/>
    </location>
</feature>
<keyword evidence="4" id="KW-0274">FAD</keyword>
<comment type="caution">
    <text evidence="7">The sequence shown here is derived from an EMBL/GenBank/DDBJ whole genome shotgun (WGS) entry which is preliminary data.</text>
</comment>
<comment type="similarity">
    <text evidence="2">Belongs to the MSOX/MTOX family.</text>
</comment>
<evidence type="ECO:0000313" key="8">
    <source>
        <dbReference type="Proteomes" id="UP000824998"/>
    </source>
</evidence>
<dbReference type="Gene3D" id="3.50.50.60">
    <property type="entry name" value="FAD/NAD(P)-binding domain"/>
    <property type="match status" value="1"/>
</dbReference>
<dbReference type="OrthoDB" id="2219495at2759"/>
<sequence length="369" mass="41253">MAPRRKNNENHFDFAIAGGGMLWSFNPSRDTSKIIRATYDDEDYVAFAEKALRMWATNKFYSEFYHQTGWVQVVSEGSHANIVKGPKDTMISIGEMQERVRSREEPNLIAGEELRLNEDIGYIDCDLAVEAVAEEASRLGVTRVKKDVTKLRTEGGICLVEAADDCITATTTVVAVGPWTPGLLERSQIAFPKDFFTVAGVGVATMSLSEDEFHELKAMPILVTEGGEVIVSEKHKVLKMTTTGTFRIGHPDELVHLKSIDIGKNRAVLEKMLPQFTKRQLDSWVCPDLMTPYQHPLVDYIPGNPQICLAVGGSYHSAKFLPNFGSMVVRLLRGQIDLDTPEGRLLKRWSWDRSTEKVAIHRSVVPKDS</sequence>
<dbReference type="GO" id="GO:0051698">
    <property type="term" value="F:saccharopine oxidase activity"/>
    <property type="evidence" value="ECO:0007669"/>
    <property type="project" value="TreeGrafter"/>
</dbReference>
<dbReference type="GO" id="GO:0008115">
    <property type="term" value="F:sarcosine oxidase activity"/>
    <property type="evidence" value="ECO:0007669"/>
    <property type="project" value="TreeGrafter"/>
</dbReference>
<gene>
    <name evidence="7" type="ORF">BJ875DRAFT_499898</name>
</gene>
<evidence type="ECO:0000256" key="1">
    <source>
        <dbReference type="ARBA" id="ARBA00001974"/>
    </source>
</evidence>
<proteinExistence type="inferred from homology"/>
<evidence type="ECO:0000256" key="2">
    <source>
        <dbReference type="ARBA" id="ARBA00010989"/>
    </source>
</evidence>
<dbReference type="SUPFAM" id="SSF51905">
    <property type="entry name" value="FAD/NAD(P)-binding domain"/>
    <property type="match status" value="1"/>
</dbReference>
<dbReference type="AlphaFoldDB" id="A0A9P8C1U7"/>
<dbReference type="InterPro" id="IPR006076">
    <property type="entry name" value="FAD-dep_OxRdtase"/>
</dbReference>
<accession>A0A9P8C1U7</accession>
<dbReference type="EMBL" id="MU251761">
    <property type="protein sequence ID" value="KAG9229501.1"/>
    <property type="molecule type" value="Genomic_DNA"/>
</dbReference>
<dbReference type="InterPro" id="IPR036188">
    <property type="entry name" value="FAD/NAD-bd_sf"/>
</dbReference>
<dbReference type="Proteomes" id="UP000824998">
    <property type="component" value="Unassembled WGS sequence"/>
</dbReference>
<keyword evidence="3" id="KW-0285">Flavoprotein</keyword>
<reference evidence="7" key="1">
    <citation type="journal article" date="2021" name="IMA Fungus">
        <title>Genomic characterization of three marine fungi, including Emericellopsis atlantica sp. nov. with signatures of a generalist lifestyle and marine biomass degradation.</title>
        <authorList>
            <person name="Hagestad O.C."/>
            <person name="Hou L."/>
            <person name="Andersen J.H."/>
            <person name="Hansen E.H."/>
            <person name="Altermark B."/>
            <person name="Li C."/>
            <person name="Kuhnert E."/>
            <person name="Cox R.J."/>
            <person name="Crous P.W."/>
            <person name="Spatafora J.W."/>
            <person name="Lail K."/>
            <person name="Amirebrahimi M."/>
            <person name="Lipzen A."/>
            <person name="Pangilinan J."/>
            <person name="Andreopoulos W."/>
            <person name="Hayes R.D."/>
            <person name="Ng V."/>
            <person name="Grigoriev I.V."/>
            <person name="Jackson S.A."/>
            <person name="Sutton T.D.S."/>
            <person name="Dobson A.D.W."/>
            <person name="Rama T."/>
        </authorList>
    </citation>
    <scope>NUCLEOTIDE SEQUENCE</scope>
    <source>
        <strain evidence="7">TRa018bII</strain>
    </source>
</reference>
<evidence type="ECO:0000256" key="4">
    <source>
        <dbReference type="ARBA" id="ARBA00022827"/>
    </source>
</evidence>
<dbReference type="PANTHER" id="PTHR10961:SF37">
    <property type="entry name" value="FAD DEPENDENT OXIDOREDUCTASE DOMAIN-CONTAINING PROTEIN"/>
    <property type="match status" value="1"/>
</dbReference>
<keyword evidence="5" id="KW-0560">Oxidoreductase</keyword>
<protein>
    <submittedName>
        <fullName evidence="7">FAD dependent oxidoreductase</fullName>
    </submittedName>
</protein>
<evidence type="ECO:0000313" key="7">
    <source>
        <dbReference type="EMBL" id="KAG9229501.1"/>
    </source>
</evidence>
<dbReference type="Pfam" id="PF01266">
    <property type="entry name" value="DAO"/>
    <property type="match status" value="1"/>
</dbReference>